<dbReference type="Pfam" id="PF01432">
    <property type="entry name" value="Peptidase_M3"/>
    <property type="match status" value="1"/>
</dbReference>
<dbReference type="InterPro" id="IPR045090">
    <property type="entry name" value="Pept_M3A_M3B"/>
</dbReference>
<dbReference type="NCBIfam" id="TIGR00181">
    <property type="entry name" value="pepF"/>
    <property type="match status" value="1"/>
</dbReference>
<keyword evidence="3 6" id="KW-0378">Hydrolase</keyword>
<dbReference type="Gene3D" id="1.10.1370.20">
    <property type="entry name" value="Oligoendopeptidase f, C-terminal domain"/>
    <property type="match status" value="1"/>
</dbReference>
<dbReference type="InterPro" id="IPR001567">
    <property type="entry name" value="Pept_M3A_M3B_dom"/>
</dbReference>
<evidence type="ECO:0000256" key="6">
    <source>
        <dbReference type="RuleBase" id="RU368091"/>
    </source>
</evidence>
<dbReference type="InterPro" id="IPR004438">
    <property type="entry name" value="Peptidase_M3B"/>
</dbReference>
<dbReference type="PANTHER" id="PTHR11804:SF45">
    <property type="entry name" value="SIMILAR TO OLIGOENDOPEPTIDASE"/>
    <property type="match status" value="1"/>
</dbReference>
<dbReference type="InterPro" id="IPR034009">
    <property type="entry name" value="M3B_PepF_4"/>
</dbReference>
<organism evidence="9 10">
    <name type="scientific">Brevibacillus choshinensis</name>
    <dbReference type="NCBI Taxonomy" id="54911"/>
    <lineage>
        <taxon>Bacteria</taxon>
        <taxon>Bacillati</taxon>
        <taxon>Bacillota</taxon>
        <taxon>Bacilli</taxon>
        <taxon>Bacillales</taxon>
        <taxon>Paenibacillaceae</taxon>
        <taxon>Brevibacillus</taxon>
    </lineage>
</organism>
<evidence type="ECO:0000259" key="7">
    <source>
        <dbReference type="Pfam" id="PF01432"/>
    </source>
</evidence>
<dbReference type="Pfam" id="PF08439">
    <property type="entry name" value="Peptidase_M3_N"/>
    <property type="match status" value="1"/>
</dbReference>
<feature type="domain" description="Oligopeptidase F N-terminal" evidence="8">
    <location>
        <begin position="114"/>
        <end position="183"/>
    </location>
</feature>
<evidence type="ECO:0000313" key="10">
    <source>
        <dbReference type="Proteomes" id="UP000051063"/>
    </source>
</evidence>
<dbReference type="InterPro" id="IPR042088">
    <property type="entry name" value="OligoPept_F_C"/>
</dbReference>
<dbReference type="Proteomes" id="UP000051063">
    <property type="component" value="Unassembled WGS sequence"/>
</dbReference>
<keyword evidence="10" id="KW-1185">Reference proteome</keyword>
<evidence type="ECO:0000256" key="5">
    <source>
        <dbReference type="ARBA" id="ARBA00023049"/>
    </source>
</evidence>
<evidence type="ECO:0000256" key="1">
    <source>
        <dbReference type="ARBA" id="ARBA00022670"/>
    </source>
</evidence>
<evidence type="ECO:0000256" key="4">
    <source>
        <dbReference type="ARBA" id="ARBA00022833"/>
    </source>
</evidence>
<sequence>MKVRQTREHVAVEQTWNLDDLFPNQEAWENELREILHHLPLLTEFKGSLHTGAENLLACLEAKEAIVVKASLLASYASLRSSEDGTNPQNQANSARVGDAISALNAALSFIPSEILELPDGSIEQYLQEEPGLERFRKNLEDLLETKPHRLSADTEAALASLGEVFSAPYTIYQRGKLSDMSFSPVQDSNGVEHPVSFALFETDYEMSEDTELRRASYQSFSKTLATYQNSFAAVYATEVKKQTVLSRLRGYESVTQMLLQPQQVSLEMYHNILDIIGTELAPHMRRYAKLKAKELGLEKLKFCDLKAPLDPEFSPPITIEEAGKTIKAALAVMGPEYAEIMETALDNRWIDYVDNVGKSTGAFCSTPYSNHSYILITWSGNMRSAFTLAHELGHAGHFMLAGRNQAYANFRPSMYCIEAPSTLNELLLAQHIVEQSDDPRLKRWVILQLLNTYYHNFVTHQLEAQLQRKVYEAAQSDVPITAKKMAEWKGDVLANFWGDAVELDEAASLTWMRQPHYYMGLYPYTYAAGLTASTAMAAKIREEGQAAVDRWLDVLKAGGTLKPLELMKLAGLDMSDPQPIRDAVAYVGNLVTELEHLFEA</sequence>
<gene>
    <name evidence="9" type="ORF">AN963_06920</name>
</gene>
<dbReference type="SUPFAM" id="SSF55486">
    <property type="entry name" value="Metalloproteases ('zincins'), catalytic domain"/>
    <property type="match status" value="1"/>
</dbReference>
<dbReference type="RefSeq" id="WP_055743774.1">
    <property type="nucleotide sequence ID" value="NZ_LJJB01000007.1"/>
</dbReference>
<feature type="domain" description="Peptidase M3A/M3B catalytic" evidence="7">
    <location>
        <begin position="208"/>
        <end position="585"/>
    </location>
</feature>
<dbReference type="Gene3D" id="1.10.287.830">
    <property type="entry name" value="putative peptidase helix hairpin domain like"/>
    <property type="match status" value="1"/>
</dbReference>
<name>A0ABR5ND30_BRECH</name>
<dbReference type="CDD" id="cd09609">
    <property type="entry name" value="M3B_PepF"/>
    <property type="match status" value="1"/>
</dbReference>
<dbReference type="InterPro" id="IPR013647">
    <property type="entry name" value="OligopepF_N_dom"/>
</dbReference>
<protein>
    <recommendedName>
        <fullName evidence="6">Oligopeptidase F</fullName>
        <ecNumber evidence="6">3.4.24.-</ecNumber>
    </recommendedName>
</protein>
<comment type="function">
    <text evidence="6">Has oligopeptidase activity and degrades a variety of small bioactive peptides.</text>
</comment>
<dbReference type="Gene3D" id="1.20.140.70">
    <property type="entry name" value="Oligopeptidase f, N-terminal domain"/>
    <property type="match status" value="1"/>
</dbReference>
<keyword evidence="5 6" id="KW-0482">Metalloprotease</keyword>
<evidence type="ECO:0000259" key="8">
    <source>
        <dbReference type="Pfam" id="PF08439"/>
    </source>
</evidence>
<keyword evidence="1 6" id="KW-0645">Protease</keyword>
<dbReference type="EC" id="3.4.24.-" evidence="6"/>
<dbReference type="EMBL" id="LJJB01000007">
    <property type="protein sequence ID" value="KQL49473.1"/>
    <property type="molecule type" value="Genomic_DNA"/>
</dbReference>
<reference evidence="9 10" key="1">
    <citation type="submission" date="2015-09" db="EMBL/GenBank/DDBJ databases">
        <title>Genome sequencing project for genomic taxonomy and phylogenomics of Bacillus-like bacteria.</title>
        <authorList>
            <person name="Liu B."/>
            <person name="Wang J."/>
            <person name="Zhu Y."/>
            <person name="Liu G."/>
            <person name="Chen Q."/>
            <person name="Chen Z."/>
            <person name="Lan J."/>
            <person name="Che J."/>
            <person name="Ge C."/>
            <person name="Shi H."/>
            <person name="Pan Z."/>
            <person name="Liu X."/>
        </authorList>
    </citation>
    <scope>NUCLEOTIDE SEQUENCE [LARGE SCALE GENOMIC DNA]</scope>
    <source>
        <strain evidence="9 10">DSM 8552</strain>
    </source>
</reference>
<keyword evidence="2 6" id="KW-0479">Metal-binding</keyword>
<accession>A0ABR5ND30</accession>
<proteinExistence type="inferred from homology"/>
<comment type="similarity">
    <text evidence="6">Belongs to the peptidase M3B family.</text>
</comment>
<evidence type="ECO:0000256" key="2">
    <source>
        <dbReference type="ARBA" id="ARBA00022723"/>
    </source>
</evidence>
<evidence type="ECO:0000313" key="9">
    <source>
        <dbReference type="EMBL" id="KQL49473.1"/>
    </source>
</evidence>
<evidence type="ECO:0000256" key="3">
    <source>
        <dbReference type="ARBA" id="ARBA00022801"/>
    </source>
</evidence>
<comment type="caution">
    <text evidence="9">The sequence shown here is derived from an EMBL/GenBank/DDBJ whole genome shotgun (WGS) entry which is preliminary data.</text>
</comment>
<dbReference type="PANTHER" id="PTHR11804">
    <property type="entry name" value="PROTEASE M3 THIMET OLIGOPEPTIDASE-RELATED"/>
    <property type="match status" value="1"/>
</dbReference>
<comment type="cofactor">
    <cofactor evidence="6">
        <name>Zn(2+)</name>
        <dbReference type="ChEBI" id="CHEBI:29105"/>
    </cofactor>
    <text evidence="6">Binds 1 zinc ion.</text>
</comment>
<keyword evidence="4 6" id="KW-0862">Zinc</keyword>